<evidence type="ECO:0000256" key="1">
    <source>
        <dbReference type="SAM" id="MobiDB-lite"/>
    </source>
</evidence>
<sequence>MPKSKASLSTHAARNPTKAVQQPRRRANQSSATKATKALAAAQRAQAKDALFADIDEHYHEKRQLIKDLAIKHNKKENYIKKLLNNDVHTKTRRSENLWNAVVHDLSMKVKEAGDESALEVVRDGLSKEEYQKIKDNMSEDEKTRLLKQLASKRKVEFKGIRATNKSLAMDAMQTANSIHDQLIDLFERTGVRAFTMFTRSHAEDSAVPNIVDSDNAREFFKQVFGKSFSDFVRKFEQWSCTLDKEIEGSHSDDDGRNDVQSVRKQIVLQILDGLRKIKNNRKLAMEYVNYRSDIVHKLGVELAGWPSKITFASPIKLSADQAREIRDGLRSGAIHWVALTPSQREEVAKEINEGPVRKRKPRNDQGRPRGPREGNSDAESSDSDSSSDSSSDEEEEEEPMPRQRRSATTSTSRNKAPAPTTSAGSNSGPPAPMPSISNATAPAVCELNAPVRMAPTSTDSNTTALVARERNAPIRMAPTSTAPAVRELNVPMCIPPTPTAFNTTAPAAHEPNAPASTVFNVPAMNTAQGLWSDPVSVVYPSTTSNVAAQAPDLVIGGASANTYNFDFDFGLMPTNGLVLPNGGVDLGNGGLDAYGMPPLSNSRLMDGSGAYGMPPLPNSALMDGSGDFTEIGNRISSFRDLYRMSPLPDPLLDGGAHIINTNGGFGAFSGFGGLVPVSSANPMDCGADNDAALTAAVNTAFGNAAAASGPAAAILFEATNIEQAAPKKTKRKNDSAGEPPAAKKPRKRRSDKDQPRGSYKKRAVDAGKKTTAATV</sequence>
<organism evidence="2 3">
    <name type="scientific">Mycena maculata</name>
    <dbReference type="NCBI Taxonomy" id="230809"/>
    <lineage>
        <taxon>Eukaryota</taxon>
        <taxon>Fungi</taxon>
        <taxon>Dikarya</taxon>
        <taxon>Basidiomycota</taxon>
        <taxon>Agaricomycotina</taxon>
        <taxon>Agaricomycetes</taxon>
        <taxon>Agaricomycetidae</taxon>
        <taxon>Agaricales</taxon>
        <taxon>Marasmiineae</taxon>
        <taxon>Mycenaceae</taxon>
        <taxon>Mycena</taxon>
    </lineage>
</organism>
<comment type="caution">
    <text evidence="2">The sequence shown here is derived from an EMBL/GenBank/DDBJ whole genome shotgun (WGS) entry which is preliminary data.</text>
</comment>
<evidence type="ECO:0000313" key="2">
    <source>
        <dbReference type="EMBL" id="KAJ7781736.1"/>
    </source>
</evidence>
<name>A0AAD7NZR6_9AGAR</name>
<feature type="compositionally biased region" description="Basic and acidic residues" evidence="1">
    <location>
        <begin position="345"/>
        <end position="376"/>
    </location>
</feature>
<reference evidence="2" key="1">
    <citation type="submission" date="2023-03" db="EMBL/GenBank/DDBJ databases">
        <title>Massive genome expansion in bonnet fungi (Mycena s.s.) driven by repeated elements and novel gene families across ecological guilds.</title>
        <authorList>
            <consortium name="Lawrence Berkeley National Laboratory"/>
            <person name="Harder C.B."/>
            <person name="Miyauchi S."/>
            <person name="Viragh M."/>
            <person name="Kuo A."/>
            <person name="Thoen E."/>
            <person name="Andreopoulos B."/>
            <person name="Lu D."/>
            <person name="Skrede I."/>
            <person name="Drula E."/>
            <person name="Henrissat B."/>
            <person name="Morin E."/>
            <person name="Kohler A."/>
            <person name="Barry K."/>
            <person name="LaButti K."/>
            <person name="Morin E."/>
            <person name="Salamov A."/>
            <person name="Lipzen A."/>
            <person name="Mereny Z."/>
            <person name="Hegedus B."/>
            <person name="Baldrian P."/>
            <person name="Stursova M."/>
            <person name="Weitz H."/>
            <person name="Taylor A."/>
            <person name="Grigoriev I.V."/>
            <person name="Nagy L.G."/>
            <person name="Martin F."/>
            <person name="Kauserud H."/>
        </authorList>
    </citation>
    <scope>NUCLEOTIDE SEQUENCE</scope>
    <source>
        <strain evidence="2">CBHHK188m</strain>
    </source>
</reference>
<dbReference type="Proteomes" id="UP001215280">
    <property type="component" value="Unassembled WGS sequence"/>
</dbReference>
<feature type="compositionally biased region" description="Polar residues" evidence="1">
    <location>
        <begin position="420"/>
        <end position="429"/>
    </location>
</feature>
<protein>
    <submittedName>
        <fullName evidence="2">Uncharacterized protein</fullName>
    </submittedName>
</protein>
<keyword evidence="3" id="KW-1185">Reference proteome</keyword>
<accession>A0AAD7NZR6</accession>
<gene>
    <name evidence="2" type="ORF">DFH07DRAFT_764763</name>
</gene>
<proteinExistence type="predicted"/>
<feature type="compositionally biased region" description="Polar residues" evidence="1">
    <location>
        <begin position="1"/>
        <end position="12"/>
    </location>
</feature>
<feature type="region of interest" description="Disordered" evidence="1">
    <location>
        <begin position="1"/>
        <end position="34"/>
    </location>
</feature>
<dbReference type="EMBL" id="JARJLG010000004">
    <property type="protein sequence ID" value="KAJ7781736.1"/>
    <property type="molecule type" value="Genomic_DNA"/>
</dbReference>
<evidence type="ECO:0000313" key="3">
    <source>
        <dbReference type="Proteomes" id="UP001215280"/>
    </source>
</evidence>
<feature type="region of interest" description="Disordered" evidence="1">
    <location>
        <begin position="724"/>
        <end position="776"/>
    </location>
</feature>
<feature type="region of interest" description="Disordered" evidence="1">
    <location>
        <begin position="345"/>
        <end position="439"/>
    </location>
</feature>
<dbReference type="AlphaFoldDB" id="A0AAD7NZR6"/>